<comment type="caution">
    <text evidence="7">The sequence shown here is derived from an EMBL/GenBank/DDBJ whole genome shotgun (WGS) entry which is preliminary data.</text>
</comment>
<evidence type="ECO:0000256" key="1">
    <source>
        <dbReference type="ARBA" id="ARBA00022723"/>
    </source>
</evidence>
<dbReference type="Proteomes" id="UP001154282">
    <property type="component" value="Unassembled WGS sequence"/>
</dbReference>
<sequence>MESRTIATATTTSSRCWSPPSSLRRDVATQLQPTSLHSVPSRPRKPPPSTPSRRDHLRSAPRRRATSQPASRRPSPSVPKDDPESSKRRPYISSSSVRLQAQPATAAKVRNMEGSSSWGSKKRVPASRESGDLPPLPSKKRPQPQASKAAVESGNNSGNVNVQAAATQEQERPAATNTTTTPEMEKTNREYVLRSPVWQHYDCYKDAKGKKKARCHYCGKSLAGDPSGNGTSSLGRHTQRCLKKQKEKGKQLNLELNPTSVEGQGVLGTWKFDQEFIRAGLVEMIILDEMPFRSVEKEGFKRFMARACPMFKIPSRRSIREDCFRLFLEQKGKLRDYFKIKSGGRVSITTDSFGERVE</sequence>
<keyword evidence="3" id="KW-0862">Zinc</keyword>
<gene>
    <name evidence="7" type="ORF">LITE_LOCUS18517</name>
</gene>
<name>A0AAV0KIZ1_9ROSI</name>
<protein>
    <recommendedName>
        <fullName evidence="6">BED-type domain-containing protein</fullName>
    </recommendedName>
</protein>
<proteinExistence type="predicted"/>
<evidence type="ECO:0000256" key="5">
    <source>
        <dbReference type="SAM" id="MobiDB-lite"/>
    </source>
</evidence>
<evidence type="ECO:0000313" key="8">
    <source>
        <dbReference type="Proteomes" id="UP001154282"/>
    </source>
</evidence>
<dbReference type="PANTHER" id="PTHR34396:SF27">
    <property type="entry name" value="OS08G0208700 PROTEIN"/>
    <property type="match status" value="1"/>
</dbReference>
<accession>A0AAV0KIZ1</accession>
<dbReference type="GO" id="GO:0005634">
    <property type="term" value="C:nucleus"/>
    <property type="evidence" value="ECO:0007669"/>
    <property type="project" value="TreeGrafter"/>
</dbReference>
<dbReference type="EMBL" id="CAMGYJ010000005">
    <property type="protein sequence ID" value="CAI0420836.1"/>
    <property type="molecule type" value="Genomic_DNA"/>
</dbReference>
<feature type="compositionally biased region" description="Low complexity" evidence="5">
    <location>
        <begin position="173"/>
        <end position="182"/>
    </location>
</feature>
<feature type="domain" description="BED-type" evidence="6">
    <location>
        <begin position="192"/>
        <end position="252"/>
    </location>
</feature>
<dbReference type="AlphaFoldDB" id="A0AAV0KIZ1"/>
<organism evidence="7 8">
    <name type="scientific">Linum tenue</name>
    <dbReference type="NCBI Taxonomy" id="586396"/>
    <lineage>
        <taxon>Eukaryota</taxon>
        <taxon>Viridiplantae</taxon>
        <taxon>Streptophyta</taxon>
        <taxon>Embryophyta</taxon>
        <taxon>Tracheophyta</taxon>
        <taxon>Spermatophyta</taxon>
        <taxon>Magnoliopsida</taxon>
        <taxon>eudicotyledons</taxon>
        <taxon>Gunneridae</taxon>
        <taxon>Pentapetalae</taxon>
        <taxon>rosids</taxon>
        <taxon>fabids</taxon>
        <taxon>Malpighiales</taxon>
        <taxon>Linaceae</taxon>
        <taxon>Linum</taxon>
    </lineage>
</organism>
<dbReference type="InterPro" id="IPR036236">
    <property type="entry name" value="Znf_C2H2_sf"/>
</dbReference>
<dbReference type="SUPFAM" id="SSF57667">
    <property type="entry name" value="beta-beta-alpha zinc fingers"/>
    <property type="match status" value="1"/>
</dbReference>
<dbReference type="PROSITE" id="PS50808">
    <property type="entry name" value="ZF_BED"/>
    <property type="match status" value="1"/>
</dbReference>
<keyword evidence="1" id="KW-0479">Metal-binding</keyword>
<evidence type="ECO:0000313" key="7">
    <source>
        <dbReference type="EMBL" id="CAI0420836.1"/>
    </source>
</evidence>
<evidence type="ECO:0000256" key="4">
    <source>
        <dbReference type="PROSITE-ProRule" id="PRU00027"/>
    </source>
</evidence>
<keyword evidence="8" id="KW-1185">Reference proteome</keyword>
<dbReference type="InterPro" id="IPR003656">
    <property type="entry name" value="Znf_BED"/>
</dbReference>
<dbReference type="GO" id="GO:1990837">
    <property type="term" value="F:sequence-specific double-stranded DNA binding"/>
    <property type="evidence" value="ECO:0007669"/>
    <property type="project" value="TreeGrafter"/>
</dbReference>
<feature type="region of interest" description="Disordered" evidence="5">
    <location>
        <begin position="1"/>
        <end position="187"/>
    </location>
</feature>
<dbReference type="GO" id="GO:0006357">
    <property type="term" value="P:regulation of transcription by RNA polymerase II"/>
    <property type="evidence" value="ECO:0007669"/>
    <property type="project" value="TreeGrafter"/>
</dbReference>
<reference evidence="7" key="1">
    <citation type="submission" date="2022-08" db="EMBL/GenBank/DDBJ databases">
        <authorList>
            <person name="Gutierrez-Valencia J."/>
        </authorList>
    </citation>
    <scope>NUCLEOTIDE SEQUENCE</scope>
</reference>
<evidence type="ECO:0000259" key="6">
    <source>
        <dbReference type="PROSITE" id="PS50808"/>
    </source>
</evidence>
<evidence type="ECO:0000256" key="2">
    <source>
        <dbReference type="ARBA" id="ARBA00022771"/>
    </source>
</evidence>
<dbReference type="InterPro" id="IPR053031">
    <property type="entry name" value="Cuticle_assoc_protein"/>
</dbReference>
<keyword evidence="2 4" id="KW-0863">Zinc-finger</keyword>
<feature type="compositionally biased region" description="Low complexity" evidence="5">
    <location>
        <begin position="1"/>
        <end position="15"/>
    </location>
</feature>
<dbReference type="GO" id="GO:0008270">
    <property type="term" value="F:zinc ion binding"/>
    <property type="evidence" value="ECO:0007669"/>
    <property type="project" value="UniProtKB-KW"/>
</dbReference>
<feature type="compositionally biased region" description="Low complexity" evidence="5">
    <location>
        <begin position="153"/>
        <end position="162"/>
    </location>
</feature>
<evidence type="ECO:0000256" key="3">
    <source>
        <dbReference type="ARBA" id="ARBA00022833"/>
    </source>
</evidence>
<dbReference type="SMART" id="SM00614">
    <property type="entry name" value="ZnF_BED"/>
    <property type="match status" value="1"/>
</dbReference>
<dbReference type="PANTHER" id="PTHR34396">
    <property type="entry name" value="OS03G0264950 PROTEIN-RELATED"/>
    <property type="match status" value="1"/>
</dbReference>
<dbReference type="Pfam" id="PF02892">
    <property type="entry name" value="zf-BED"/>
    <property type="match status" value="1"/>
</dbReference>